<feature type="region of interest" description="Disordered" evidence="1">
    <location>
        <begin position="1"/>
        <end position="22"/>
    </location>
</feature>
<dbReference type="EMBL" id="JAGIOO010000001">
    <property type="protein sequence ID" value="MBP2473220.1"/>
    <property type="molecule type" value="Genomic_DNA"/>
</dbReference>
<dbReference type="Gene3D" id="3.30.300.20">
    <property type="match status" value="1"/>
</dbReference>
<organism evidence="2 3">
    <name type="scientific">Crossiella equi</name>
    <dbReference type="NCBI Taxonomy" id="130796"/>
    <lineage>
        <taxon>Bacteria</taxon>
        <taxon>Bacillati</taxon>
        <taxon>Actinomycetota</taxon>
        <taxon>Actinomycetes</taxon>
        <taxon>Pseudonocardiales</taxon>
        <taxon>Pseudonocardiaceae</taxon>
        <taxon>Crossiella</taxon>
    </lineage>
</organism>
<reference evidence="2 3" key="1">
    <citation type="submission" date="2021-03" db="EMBL/GenBank/DDBJ databases">
        <title>Sequencing the genomes of 1000 actinobacteria strains.</title>
        <authorList>
            <person name="Klenk H.-P."/>
        </authorList>
    </citation>
    <scope>NUCLEOTIDE SEQUENCE [LARGE SCALE GENOMIC DNA]</scope>
    <source>
        <strain evidence="2 3">DSM 44580</strain>
    </source>
</reference>
<keyword evidence="3" id="KW-1185">Reference proteome</keyword>
<dbReference type="InterPro" id="IPR036102">
    <property type="entry name" value="OsmC/Ohrsf"/>
</dbReference>
<dbReference type="InterPro" id="IPR015946">
    <property type="entry name" value="KH_dom-like_a/b"/>
</dbReference>
<name>A0ABS5A9G6_9PSEU</name>
<evidence type="ECO:0000313" key="2">
    <source>
        <dbReference type="EMBL" id="MBP2473220.1"/>
    </source>
</evidence>
<dbReference type="SUPFAM" id="SSF82784">
    <property type="entry name" value="OsmC-like"/>
    <property type="match status" value="1"/>
</dbReference>
<dbReference type="Proteomes" id="UP001519363">
    <property type="component" value="Unassembled WGS sequence"/>
</dbReference>
<comment type="caution">
    <text evidence="2">The sequence shown here is derived from an EMBL/GenBank/DDBJ whole genome shotgun (WGS) entry which is preliminary data.</text>
</comment>
<sequence length="119" mass="12755">METIEPTPLRRAQATTTDGGRAAPEQLHAEALAGALWHAVKEAAGRLDVDPGEIRVEVESQIAGGLNGEYSVEVVAVVHLPGLDPADRPRVLREADRLWLYTSGNWGRIGIRVGLPDAS</sequence>
<protein>
    <submittedName>
        <fullName evidence="2">Organic hydroperoxide reductase OsmC/OhrA</fullName>
    </submittedName>
</protein>
<evidence type="ECO:0000256" key="1">
    <source>
        <dbReference type="SAM" id="MobiDB-lite"/>
    </source>
</evidence>
<gene>
    <name evidence="2" type="ORF">JOF53_002092</name>
</gene>
<accession>A0ABS5A9G6</accession>
<evidence type="ECO:0000313" key="3">
    <source>
        <dbReference type="Proteomes" id="UP001519363"/>
    </source>
</evidence>
<dbReference type="RefSeq" id="WP_086788553.1">
    <property type="nucleotide sequence ID" value="NZ_JAGIOO010000001.1"/>
</dbReference>
<proteinExistence type="predicted"/>